<sequence length="271" mass="28784">MPITRLPLLARVAALAALLASSAVQAHDTWLQVAPQQPGAGLLALHLGSGGRYPKSDGVISSARVARSGCVDEAGQQHGLSPRSELPLALEMRSRIGDAKAVGCWLELLPVELTLAPDLVQAYVEDVRAPQAVRDAWARQAKAGIGWNEVYRKYVRIEALVPGAAVQDLARARTPHGDPLELLPVGSQPLRAAQPVAFQALANGKPVAGLAIELVPLRGAAGIWAQTDAQGRISVQLPTPGEWLLRSTAFDLPGADNVWRTRFATLTVQVQ</sequence>
<accession>A0A934UP55</accession>
<feature type="signal peptide" evidence="1">
    <location>
        <begin position="1"/>
        <end position="26"/>
    </location>
</feature>
<evidence type="ECO:0000313" key="3">
    <source>
        <dbReference type="Proteomes" id="UP000617041"/>
    </source>
</evidence>
<protein>
    <submittedName>
        <fullName evidence="2">DUF4198 domain-containing protein</fullName>
    </submittedName>
</protein>
<dbReference type="Pfam" id="PF10670">
    <property type="entry name" value="DUF4198"/>
    <property type="match status" value="1"/>
</dbReference>
<feature type="chain" id="PRO_5037020738" evidence="1">
    <location>
        <begin position="27"/>
        <end position="271"/>
    </location>
</feature>
<dbReference type="InterPro" id="IPR019613">
    <property type="entry name" value="DUF4198"/>
</dbReference>
<dbReference type="EMBL" id="JAEDAO010000001">
    <property type="protein sequence ID" value="MBK0391149.1"/>
    <property type="molecule type" value="Genomic_DNA"/>
</dbReference>
<keyword evidence="3" id="KW-1185">Reference proteome</keyword>
<gene>
    <name evidence="2" type="ORF">I8E28_00975</name>
</gene>
<comment type="caution">
    <text evidence="2">The sequence shown here is derived from an EMBL/GenBank/DDBJ whole genome shotgun (WGS) entry which is preliminary data.</text>
</comment>
<organism evidence="2 3">
    <name type="scientific">Ramlibacter algicola</name>
    <dbReference type="NCBI Taxonomy" id="2795217"/>
    <lineage>
        <taxon>Bacteria</taxon>
        <taxon>Pseudomonadati</taxon>
        <taxon>Pseudomonadota</taxon>
        <taxon>Betaproteobacteria</taxon>
        <taxon>Burkholderiales</taxon>
        <taxon>Comamonadaceae</taxon>
        <taxon>Ramlibacter</taxon>
    </lineage>
</organism>
<dbReference type="AlphaFoldDB" id="A0A934UP55"/>
<dbReference type="RefSeq" id="WP_200785991.1">
    <property type="nucleotide sequence ID" value="NZ_JAEDAO010000001.1"/>
</dbReference>
<keyword evidence="1" id="KW-0732">Signal</keyword>
<dbReference type="Proteomes" id="UP000617041">
    <property type="component" value="Unassembled WGS sequence"/>
</dbReference>
<evidence type="ECO:0000313" key="2">
    <source>
        <dbReference type="EMBL" id="MBK0391149.1"/>
    </source>
</evidence>
<name>A0A934UP55_9BURK</name>
<reference evidence="2" key="1">
    <citation type="submission" date="2020-12" db="EMBL/GenBank/DDBJ databases">
        <title>Ramlibacter sp. nov., isolated from a freshwater alga, Cryptomonas.</title>
        <authorList>
            <person name="Kim H.M."/>
            <person name="Jeon C.O."/>
        </authorList>
    </citation>
    <scope>NUCLEOTIDE SEQUENCE</scope>
    <source>
        <strain evidence="2">CrO1</strain>
    </source>
</reference>
<evidence type="ECO:0000256" key="1">
    <source>
        <dbReference type="SAM" id="SignalP"/>
    </source>
</evidence>
<proteinExistence type="predicted"/>